<accession>K0SGP6</accession>
<proteinExistence type="predicted"/>
<feature type="compositionally biased region" description="Polar residues" evidence="1">
    <location>
        <begin position="1"/>
        <end position="12"/>
    </location>
</feature>
<evidence type="ECO:0000313" key="2">
    <source>
        <dbReference type="EMBL" id="EJK60146.1"/>
    </source>
</evidence>
<dbReference type="Proteomes" id="UP000266841">
    <property type="component" value="Unassembled WGS sequence"/>
</dbReference>
<protein>
    <submittedName>
        <fullName evidence="2">Uncharacterized protein</fullName>
    </submittedName>
</protein>
<organism evidence="2 3">
    <name type="scientific">Thalassiosira oceanica</name>
    <name type="common">Marine diatom</name>
    <dbReference type="NCBI Taxonomy" id="159749"/>
    <lineage>
        <taxon>Eukaryota</taxon>
        <taxon>Sar</taxon>
        <taxon>Stramenopiles</taxon>
        <taxon>Ochrophyta</taxon>
        <taxon>Bacillariophyta</taxon>
        <taxon>Coscinodiscophyceae</taxon>
        <taxon>Thalassiosirophycidae</taxon>
        <taxon>Thalassiosirales</taxon>
        <taxon>Thalassiosiraceae</taxon>
        <taxon>Thalassiosira</taxon>
    </lineage>
</organism>
<feature type="compositionally biased region" description="Polar residues" evidence="1">
    <location>
        <begin position="60"/>
        <end position="83"/>
    </location>
</feature>
<gene>
    <name evidence="2" type="ORF">THAOC_19552</name>
</gene>
<dbReference type="AlphaFoldDB" id="K0SGP6"/>
<feature type="non-terminal residue" evidence="2">
    <location>
        <position position="83"/>
    </location>
</feature>
<evidence type="ECO:0000256" key="1">
    <source>
        <dbReference type="SAM" id="MobiDB-lite"/>
    </source>
</evidence>
<evidence type="ECO:0000313" key="3">
    <source>
        <dbReference type="Proteomes" id="UP000266841"/>
    </source>
</evidence>
<keyword evidence="3" id="KW-1185">Reference proteome</keyword>
<sequence length="83" mass="8689">MTTLTVTISLWSKNEDEDVTDSTKDDTDSSTKDATNSTKDATKDATDSTAQCPLVLNPKQPRTATHASAGTAQVNCNGNGDIA</sequence>
<feature type="region of interest" description="Disordered" evidence="1">
    <location>
        <begin position="1"/>
        <end position="83"/>
    </location>
</feature>
<reference evidence="2 3" key="1">
    <citation type="journal article" date="2012" name="Genome Biol.">
        <title>Genome and low-iron response of an oceanic diatom adapted to chronic iron limitation.</title>
        <authorList>
            <person name="Lommer M."/>
            <person name="Specht M."/>
            <person name="Roy A.S."/>
            <person name="Kraemer L."/>
            <person name="Andreson R."/>
            <person name="Gutowska M.A."/>
            <person name="Wolf J."/>
            <person name="Bergner S.V."/>
            <person name="Schilhabel M.B."/>
            <person name="Klostermeier U.C."/>
            <person name="Beiko R.G."/>
            <person name="Rosenstiel P."/>
            <person name="Hippler M."/>
            <person name="Laroche J."/>
        </authorList>
    </citation>
    <scope>NUCLEOTIDE SEQUENCE [LARGE SCALE GENOMIC DNA]</scope>
    <source>
        <strain evidence="2 3">CCMP1005</strain>
    </source>
</reference>
<feature type="compositionally biased region" description="Basic and acidic residues" evidence="1">
    <location>
        <begin position="21"/>
        <end position="31"/>
    </location>
</feature>
<dbReference type="EMBL" id="AGNL01021458">
    <property type="protein sequence ID" value="EJK60146.1"/>
    <property type="molecule type" value="Genomic_DNA"/>
</dbReference>
<name>K0SGP6_THAOC</name>
<comment type="caution">
    <text evidence="2">The sequence shown here is derived from an EMBL/GenBank/DDBJ whole genome shotgun (WGS) entry which is preliminary data.</text>
</comment>